<dbReference type="PANTHER" id="PTHR30466:SF1">
    <property type="entry name" value="FMN REDUCTASE (NADH) RUTF"/>
    <property type="match status" value="1"/>
</dbReference>
<evidence type="ECO:0000256" key="1">
    <source>
        <dbReference type="ARBA" id="ARBA00008898"/>
    </source>
</evidence>
<dbReference type="SMART" id="SM00903">
    <property type="entry name" value="Flavin_Reduct"/>
    <property type="match status" value="1"/>
</dbReference>
<dbReference type="InterPro" id="IPR050268">
    <property type="entry name" value="NADH-dep_flavin_reductase"/>
</dbReference>
<dbReference type="Pfam" id="PF01613">
    <property type="entry name" value="Flavin_Reduct"/>
    <property type="match status" value="1"/>
</dbReference>
<organism evidence="4 5">
    <name type="scientific">Rhodococcus koreensis</name>
    <dbReference type="NCBI Taxonomy" id="99653"/>
    <lineage>
        <taxon>Bacteria</taxon>
        <taxon>Bacillati</taxon>
        <taxon>Actinomycetota</taxon>
        <taxon>Actinomycetes</taxon>
        <taxon>Mycobacteriales</taxon>
        <taxon>Nocardiaceae</taxon>
        <taxon>Rhodococcus</taxon>
    </lineage>
</organism>
<dbReference type="AlphaFoldDB" id="A0A1H4X1H1"/>
<dbReference type="OrthoDB" id="9792858at2"/>
<reference evidence="5" key="1">
    <citation type="submission" date="2016-10" db="EMBL/GenBank/DDBJ databases">
        <authorList>
            <person name="Varghese N."/>
            <person name="Submissions S."/>
        </authorList>
    </citation>
    <scope>NUCLEOTIDE SEQUENCE [LARGE SCALE GENOMIC DNA]</scope>
    <source>
        <strain evidence="5">DSM 44498</strain>
    </source>
</reference>
<dbReference type="InterPro" id="IPR012349">
    <property type="entry name" value="Split_barrel_FMN-bd"/>
</dbReference>
<sequence>MTNRTVDPLEVIFRDAMAHVCTPVAVITALDGERPHGTTVSAFMSLSMTPPMVLIALDDRSDLLELIRATGRFAVNVLNSEQGDLAVSFAKKGPSKFDGVEWSRVRALPRIEDCPVWIACVAEELVSGGDHTIVTGSVEAVETRASSPLTYHDRTFGTHAISESRLEESA</sequence>
<evidence type="ECO:0000313" key="4">
    <source>
        <dbReference type="EMBL" id="SEC99365.1"/>
    </source>
</evidence>
<dbReference type="Gene3D" id="2.30.110.10">
    <property type="entry name" value="Electron Transport, Fmn-binding Protein, Chain A"/>
    <property type="match status" value="1"/>
</dbReference>
<gene>
    <name evidence="4" type="ORF">SAMN04490239_6311</name>
</gene>
<dbReference type="GO" id="GO:0042602">
    <property type="term" value="F:riboflavin reductase (NADPH) activity"/>
    <property type="evidence" value="ECO:0007669"/>
    <property type="project" value="TreeGrafter"/>
</dbReference>
<evidence type="ECO:0000313" key="5">
    <source>
        <dbReference type="Proteomes" id="UP000183561"/>
    </source>
</evidence>
<protein>
    <submittedName>
        <fullName evidence="4">NADH-FMN oxidoreductase RutF, flavin reductase (DIM6/NTAB) family</fullName>
    </submittedName>
</protein>
<dbReference type="Proteomes" id="UP000183561">
    <property type="component" value="Unassembled WGS sequence"/>
</dbReference>
<accession>A0A1H4X1H1</accession>
<comment type="similarity">
    <text evidence="1">Belongs to the non-flavoprotein flavin reductase family.</text>
</comment>
<dbReference type="EMBL" id="FNSV01000005">
    <property type="protein sequence ID" value="SEC99365.1"/>
    <property type="molecule type" value="Genomic_DNA"/>
</dbReference>
<evidence type="ECO:0000259" key="3">
    <source>
        <dbReference type="SMART" id="SM00903"/>
    </source>
</evidence>
<dbReference type="PANTHER" id="PTHR30466">
    <property type="entry name" value="FLAVIN REDUCTASE"/>
    <property type="match status" value="1"/>
</dbReference>
<proteinExistence type="inferred from homology"/>
<dbReference type="SUPFAM" id="SSF50475">
    <property type="entry name" value="FMN-binding split barrel"/>
    <property type="match status" value="1"/>
</dbReference>
<keyword evidence="5" id="KW-1185">Reference proteome</keyword>
<dbReference type="GO" id="GO:0010181">
    <property type="term" value="F:FMN binding"/>
    <property type="evidence" value="ECO:0007669"/>
    <property type="project" value="InterPro"/>
</dbReference>
<dbReference type="GO" id="GO:0006208">
    <property type="term" value="P:pyrimidine nucleobase catabolic process"/>
    <property type="evidence" value="ECO:0007669"/>
    <property type="project" value="TreeGrafter"/>
</dbReference>
<dbReference type="InterPro" id="IPR002563">
    <property type="entry name" value="Flavin_Rdtase-like_dom"/>
</dbReference>
<name>A0A1H4X1H1_9NOCA</name>
<evidence type="ECO:0000256" key="2">
    <source>
        <dbReference type="ARBA" id="ARBA00023002"/>
    </source>
</evidence>
<dbReference type="RefSeq" id="WP_072936842.1">
    <property type="nucleotide sequence ID" value="NZ_FNSV01000005.1"/>
</dbReference>
<keyword evidence="2" id="KW-0560">Oxidoreductase</keyword>
<feature type="domain" description="Flavin reductase like" evidence="3">
    <location>
        <begin position="17"/>
        <end position="158"/>
    </location>
</feature>